<evidence type="ECO:0000256" key="4">
    <source>
        <dbReference type="SAM" id="Phobius"/>
    </source>
</evidence>
<dbReference type="EMBL" id="CP058561">
    <property type="protein sequence ID" value="QUH29567.1"/>
    <property type="molecule type" value="Genomic_DNA"/>
</dbReference>
<reference evidence="6 7" key="1">
    <citation type="submission" date="2020-07" db="EMBL/GenBank/DDBJ databases">
        <title>Vallitalea guaymasensis genome.</title>
        <authorList>
            <person name="Postec A."/>
        </authorList>
    </citation>
    <scope>NUCLEOTIDE SEQUENCE [LARGE SCALE GENOMIC DNA]</scope>
    <source>
        <strain evidence="6 7">Ra1766G1</strain>
    </source>
</reference>
<keyword evidence="2" id="KW-0238">DNA-binding</keyword>
<dbReference type="Gene3D" id="3.30.450.20">
    <property type="entry name" value="PAS domain"/>
    <property type="match status" value="1"/>
</dbReference>
<dbReference type="PROSITE" id="PS01124">
    <property type="entry name" value="HTH_ARAC_FAMILY_2"/>
    <property type="match status" value="1"/>
</dbReference>
<dbReference type="GO" id="GO:0043565">
    <property type="term" value="F:sequence-specific DNA binding"/>
    <property type="evidence" value="ECO:0007669"/>
    <property type="project" value="InterPro"/>
</dbReference>
<proteinExistence type="predicted"/>
<dbReference type="Gene3D" id="1.10.10.60">
    <property type="entry name" value="Homeodomain-like"/>
    <property type="match status" value="2"/>
</dbReference>
<evidence type="ECO:0000313" key="7">
    <source>
        <dbReference type="Proteomes" id="UP000677305"/>
    </source>
</evidence>
<keyword evidence="3" id="KW-0804">Transcription</keyword>
<dbReference type="PROSITE" id="PS00041">
    <property type="entry name" value="HTH_ARAC_FAMILY_1"/>
    <property type="match status" value="1"/>
</dbReference>
<accession>A0A8J8MAW9</accession>
<dbReference type="PANTHER" id="PTHR43280">
    <property type="entry name" value="ARAC-FAMILY TRANSCRIPTIONAL REGULATOR"/>
    <property type="match status" value="1"/>
</dbReference>
<dbReference type="InterPro" id="IPR018060">
    <property type="entry name" value="HTH_AraC"/>
</dbReference>
<protein>
    <submittedName>
        <fullName evidence="6">AraC family transcriptional regulator</fullName>
    </submittedName>
</protein>
<organism evidence="6 7">
    <name type="scientific">Vallitalea guaymasensis</name>
    <dbReference type="NCBI Taxonomy" id="1185412"/>
    <lineage>
        <taxon>Bacteria</taxon>
        <taxon>Bacillati</taxon>
        <taxon>Bacillota</taxon>
        <taxon>Clostridia</taxon>
        <taxon>Lachnospirales</taxon>
        <taxon>Vallitaleaceae</taxon>
        <taxon>Vallitalea</taxon>
    </lineage>
</organism>
<dbReference type="GO" id="GO:0003700">
    <property type="term" value="F:DNA-binding transcription factor activity"/>
    <property type="evidence" value="ECO:0007669"/>
    <property type="project" value="InterPro"/>
</dbReference>
<dbReference type="AlphaFoldDB" id="A0A8J8MAW9"/>
<keyword evidence="4" id="KW-1133">Transmembrane helix</keyword>
<evidence type="ECO:0000313" key="6">
    <source>
        <dbReference type="EMBL" id="QUH29567.1"/>
    </source>
</evidence>
<dbReference type="InterPro" id="IPR020449">
    <property type="entry name" value="Tscrpt_reg_AraC-type_HTH"/>
</dbReference>
<name>A0A8J8MAW9_9FIRM</name>
<evidence type="ECO:0000259" key="5">
    <source>
        <dbReference type="PROSITE" id="PS01124"/>
    </source>
</evidence>
<dbReference type="RefSeq" id="WP_212693600.1">
    <property type="nucleotide sequence ID" value="NZ_CP058561.1"/>
</dbReference>
<gene>
    <name evidence="6" type="ORF">HYG85_11885</name>
</gene>
<dbReference type="KEGG" id="vgu:HYG85_11885"/>
<dbReference type="Pfam" id="PF17853">
    <property type="entry name" value="GGDEF_2"/>
    <property type="match status" value="1"/>
</dbReference>
<keyword evidence="4" id="KW-0812">Transmembrane</keyword>
<dbReference type="InterPro" id="IPR041522">
    <property type="entry name" value="CdaR_GGDEF"/>
</dbReference>
<evidence type="ECO:0000256" key="2">
    <source>
        <dbReference type="ARBA" id="ARBA00023125"/>
    </source>
</evidence>
<dbReference type="SUPFAM" id="SSF46689">
    <property type="entry name" value="Homeodomain-like"/>
    <property type="match status" value="1"/>
</dbReference>
<dbReference type="PRINTS" id="PR00032">
    <property type="entry name" value="HTHARAC"/>
</dbReference>
<evidence type="ECO:0000256" key="3">
    <source>
        <dbReference type="ARBA" id="ARBA00023163"/>
    </source>
</evidence>
<feature type="transmembrane region" description="Helical" evidence="4">
    <location>
        <begin position="12"/>
        <end position="34"/>
    </location>
</feature>
<keyword evidence="1" id="KW-0805">Transcription regulation</keyword>
<dbReference type="PANTHER" id="PTHR43280:SF2">
    <property type="entry name" value="HTH-TYPE TRANSCRIPTIONAL REGULATOR EXSA"/>
    <property type="match status" value="1"/>
</dbReference>
<dbReference type="SMART" id="SM00342">
    <property type="entry name" value="HTH_ARAC"/>
    <property type="match status" value="1"/>
</dbReference>
<evidence type="ECO:0000256" key="1">
    <source>
        <dbReference type="ARBA" id="ARBA00023015"/>
    </source>
</evidence>
<feature type="transmembrane region" description="Helical" evidence="4">
    <location>
        <begin position="298"/>
        <end position="317"/>
    </location>
</feature>
<dbReference type="InterPro" id="IPR009057">
    <property type="entry name" value="Homeodomain-like_sf"/>
</dbReference>
<keyword evidence="4" id="KW-0472">Membrane</keyword>
<sequence length="750" mass="87194">MKIRVKPTRLFVNYLISYVGILFIPLIIIGAMVYSNFVNILTEEIITNNLNNLSKVQYVIDGNLTQIEKISNQINLVPKLKSYEMHYHWIKADTIRNTLCHYVTTNKDIDNIFIYYHGDEYLFSSTSSYTFPMFKAIYNYTDWSVEDMYEDIVELKQTQLRPSENVIYNKDHLKKYITLLYPLNRNTSIEGTIIFMIPEESFQSVLKDTINTYRGNSFILDGNNNIVTCLKDSPYLRSNDFTSYLKGITANHYTETVTLDDEKYFLTYVKSSQTDFKYVSMVPIDKVMGKVKHTKYRIFYSLVIILAVGIIVIYYTMHINYTPIKQLKNYAVNLIKPEKQGMNAIEILRSTMDTLTSENNQLSSTIKDNTSAAKDYLLFCLFKGQIDSNEDFNKKGERINLSLTKSCYRAILFKLNGLNTKEKKIYIIEQLHILLNNPFEAFGRELIDENNVIFLLASDDSDIEILQRKLLSIQDFFKEHDLIITIGVGNSYTELNQMPNSYLEACTAIDYRFVKGNDQIIYYNEIVIDSSKFVKPPNDLNKLSVAIKQGNTEQVDQILVNILSYIKDNNPPLFIVKRLCYELINSVTKTMNDINKEYAVPFKRLPHVFSLSEFETVDHLTKIIKRVCINVCSYINDNQEMFTSELANQVVNYVKENYSSCDFSVKSIAQKFNMSVPYLSQFFKNHTNLTIQDYTTSLKIDKAKELLISTKMTINQIAEEVGYYNVTSFIRRFKQLIGTTPGRYRKDYKN</sequence>
<feature type="domain" description="HTH araC/xylS-type" evidence="5">
    <location>
        <begin position="648"/>
        <end position="747"/>
    </location>
</feature>
<keyword evidence="7" id="KW-1185">Reference proteome</keyword>
<dbReference type="Pfam" id="PF12833">
    <property type="entry name" value="HTH_18"/>
    <property type="match status" value="1"/>
</dbReference>
<dbReference type="Proteomes" id="UP000677305">
    <property type="component" value="Chromosome"/>
</dbReference>
<dbReference type="InterPro" id="IPR018062">
    <property type="entry name" value="HTH_AraC-typ_CS"/>
</dbReference>